<reference evidence="2 3" key="1">
    <citation type="submission" date="2019-02" db="EMBL/GenBank/DDBJ databases">
        <title>Sequencing the genomes of 1000 actinobacteria strains.</title>
        <authorList>
            <person name="Klenk H.-P."/>
        </authorList>
    </citation>
    <scope>NUCLEOTIDE SEQUENCE [LARGE SCALE GENOMIC DNA]</scope>
    <source>
        <strain evidence="2 3">DSM 45162</strain>
    </source>
</reference>
<evidence type="ECO:0000313" key="3">
    <source>
        <dbReference type="Proteomes" id="UP000292564"/>
    </source>
</evidence>
<proteinExistence type="predicted"/>
<dbReference type="Gene3D" id="3.30.750.24">
    <property type="entry name" value="STAS domain"/>
    <property type="match status" value="1"/>
</dbReference>
<evidence type="ECO:0000313" key="2">
    <source>
        <dbReference type="EMBL" id="RZU51393.1"/>
    </source>
</evidence>
<evidence type="ECO:0000259" key="1">
    <source>
        <dbReference type="PROSITE" id="PS50801"/>
    </source>
</evidence>
<accession>A0A4Q7ZLX8</accession>
<organism evidence="2 3">
    <name type="scientific">Krasilnikovia cinnamomea</name>
    <dbReference type="NCBI Taxonomy" id="349313"/>
    <lineage>
        <taxon>Bacteria</taxon>
        <taxon>Bacillati</taxon>
        <taxon>Actinomycetota</taxon>
        <taxon>Actinomycetes</taxon>
        <taxon>Micromonosporales</taxon>
        <taxon>Micromonosporaceae</taxon>
        <taxon>Krasilnikovia</taxon>
    </lineage>
</organism>
<dbReference type="Pfam" id="PF01740">
    <property type="entry name" value="STAS"/>
    <property type="match status" value="1"/>
</dbReference>
<sequence>MHITKDSVSDVTVARIVGTLDGGYAQEVHDGIVEILLDRQPVLLDFSGVPHVSQDGLRTMLAIYRQAQALDGKVCVVGVSGDLHLALRATGFLRFFLVADDVEGGVAVLQDAADDSNQKIEEKVAS</sequence>
<gene>
    <name evidence="2" type="ORF">EV385_3220</name>
</gene>
<dbReference type="InterPro" id="IPR002645">
    <property type="entry name" value="STAS_dom"/>
</dbReference>
<dbReference type="EMBL" id="SHKY01000001">
    <property type="protein sequence ID" value="RZU51393.1"/>
    <property type="molecule type" value="Genomic_DNA"/>
</dbReference>
<dbReference type="SUPFAM" id="SSF52091">
    <property type="entry name" value="SpoIIaa-like"/>
    <property type="match status" value="1"/>
</dbReference>
<protein>
    <submittedName>
        <fullName evidence="2">Anti-anti-sigma factor</fullName>
    </submittedName>
</protein>
<dbReference type="AlphaFoldDB" id="A0A4Q7ZLX8"/>
<comment type="caution">
    <text evidence="2">The sequence shown here is derived from an EMBL/GenBank/DDBJ whole genome shotgun (WGS) entry which is preliminary data.</text>
</comment>
<dbReference type="Proteomes" id="UP000292564">
    <property type="component" value="Unassembled WGS sequence"/>
</dbReference>
<feature type="domain" description="STAS" evidence="1">
    <location>
        <begin position="1"/>
        <end position="109"/>
    </location>
</feature>
<dbReference type="CDD" id="cd07043">
    <property type="entry name" value="STAS_anti-anti-sigma_factors"/>
    <property type="match status" value="1"/>
</dbReference>
<dbReference type="PROSITE" id="PS50801">
    <property type="entry name" value="STAS"/>
    <property type="match status" value="1"/>
</dbReference>
<dbReference type="InterPro" id="IPR036513">
    <property type="entry name" value="STAS_dom_sf"/>
</dbReference>
<name>A0A4Q7ZLX8_9ACTN</name>
<dbReference type="RefSeq" id="WP_165449501.1">
    <property type="nucleotide sequence ID" value="NZ_SHKY01000001.1"/>
</dbReference>
<keyword evidence="3" id="KW-1185">Reference proteome</keyword>